<comment type="caution">
    <text evidence="2">The sequence shown here is derived from an EMBL/GenBank/DDBJ whole genome shotgun (WGS) entry which is preliminary data.</text>
</comment>
<dbReference type="PANTHER" id="PTHR38167">
    <property type="entry name" value="C2H2-TYPE DOMAIN-CONTAINING PROTEIN"/>
    <property type="match status" value="1"/>
</dbReference>
<dbReference type="PANTHER" id="PTHR38167:SF1">
    <property type="entry name" value="C2H2-TYPE DOMAIN-CONTAINING PROTEIN"/>
    <property type="match status" value="1"/>
</dbReference>
<protein>
    <submittedName>
        <fullName evidence="2">Uncharacterized protein</fullName>
    </submittedName>
</protein>
<proteinExistence type="predicted"/>
<gene>
    <name evidence="2" type="ORF">QBC46DRAFT_397417</name>
</gene>
<dbReference type="Proteomes" id="UP001303473">
    <property type="component" value="Unassembled WGS sequence"/>
</dbReference>
<dbReference type="AlphaFoldDB" id="A0AAN6MY47"/>
<accession>A0AAN6MY47</accession>
<evidence type="ECO:0000313" key="2">
    <source>
        <dbReference type="EMBL" id="KAK3935499.1"/>
    </source>
</evidence>
<name>A0AAN6MY47_9PEZI</name>
<reference evidence="3" key="1">
    <citation type="journal article" date="2023" name="Mol. Phylogenet. Evol.">
        <title>Genome-scale phylogeny and comparative genomics of the fungal order Sordariales.</title>
        <authorList>
            <person name="Hensen N."/>
            <person name="Bonometti L."/>
            <person name="Westerberg I."/>
            <person name="Brannstrom I.O."/>
            <person name="Guillou S."/>
            <person name="Cros-Aarteil S."/>
            <person name="Calhoun S."/>
            <person name="Haridas S."/>
            <person name="Kuo A."/>
            <person name="Mondo S."/>
            <person name="Pangilinan J."/>
            <person name="Riley R."/>
            <person name="LaButti K."/>
            <person name="Andreopoulos B."/>
            <person name="Lipzen A."/>
            <person name="Chen C."/>
            <person name="Yan M."/>
            <person name="Daum C."/>
            <person name="Ng V."/>
            <person name="Clum A."/>
            <person name="Steindorff A."/>
            <person name="Ohm R.A."/>
            <person name="Martin F."/>
            <person name="Silar P."/>
            <person name="Natvig D.O."/>
            <person name="Lalanne C."/>
            <person name="Gautier V."/>
            <person name="Ament-Velasquez S.L."/>
            <person name="Kruys A."/>
            <person name="Hutchinson M.I."/>
            <person name="Powell A.J."/>
            <person name="Barry K."/>
            <person name="Miller A.N."/>
            <person name="Grigoriev I.V."/>
            <person name="Debuchy R."/>
            <person name="Gladieux P."/>
            <person name="Hiltunen Thoren M."/>
            <person name="Johannesson H."/>
        </authorList>
    </citation>
    <scope>NUCLEOTIDE SEQUENCE [LARGE SCALE GENOMIC DNA]</scope>
    <source>
        <strain evidence="3">CBS 340.73</strain>
    </source>
</reference>
<feature type="region of interest" description="Disordered" evidence="1">
    <location>
        <begin position="132"/>
        <end position="153"/>
    </location>
</feature>
<sequence length="153" mass="17316">MDALYLASDKTVRAILTALCDDSEVKDKALAYLDRLEPEAKVKARAPGMGESINKKRKAESEIKICVQCDDTFLEDDNSPRNCRYHSGDMEMDDDSSAWYDWDERCHGTMDSKENRKLYPDGFVWTCCDEEGSAPGCKYGRHQSNPEKSKKGS</sequence>
<evidence type="ECO:0000313" key="3">
    <source>
        <dbReference type="Proteomes" id="UP001303473"/>
    </source>
</evidence>
<organism evidence="2 3">
    <name type="scientific">Diplogelasinospora grovesii</name>
    <dbReference type="NCBI Taxonomy" id="303347"/>
    <lineage>
        <taxon>Eukaryota</taxon>
        <taxon>Fungi</taxon>
        <taxon>Dikarya</taxon>
        <taxon>Ascomycota</taxon>
        <taxon>Pezizomycotina</taxon>
        <taxon>Sordariomycetes</taxon>
        <taxon>Sordariomycetidae</taxon>
        <taxon>Sordariales</taxon>
        <taxon>Diplogelasinosporaceae</taxon>
        <taxon>Diplogelasinospora</taxon>
    </lineage>
</organism>
<dbReference type="EMBL" id="MU853921">
    <property type="protein sequence ID" value="KAK3935499.1"/>
    <property type="molecule type" value="Genomic_DNA"/>
</dbReference>
<feature type="compositionally biased region" description="Basic and acidic residues" evidence="1">
    <location>
        <begin position="144"/>
        <end position="153"/>
    </location>
</feature>
<evidence type="ECO:0000256" key="1">
    <source>
        <dbReference type="SAM" id="MobiDB-lite"/>
    </source>
</evidence>
<keyword evidence="3" id="KW-1185">Reference proteome</keyword>